<comment type="caution">
    <text evidence="1">The sequence shown here is derived from an EMBL/GenBank/DDBJ whole genome shotgun (WGS) entry which is preliminary data.</text>
</comment>
<keyword evidence="1" id="KW-0808">Transferase</keyword>
<keyword evidence="2" id="KW-1185">Reference proteome</keyword>
<organism evidence="1 2">
    <name type="scientific">Rufibacter roseus</name>
    <dbReference type="NCBI Taxonomy" id="1567108"/>
    <lineage>
        <taxon>Bacteria</taxon>
        <taxon>Pseudomonadati</taxon>
        <taxon>Bacteroidota</taxon>
        <taxon>Cytophagia</taxon>
        <taxon>Cytophagales</taxon>
        <taxon>Hymenobacteraceae</taxon>
        <taxon>Rufibacter</taxon>
    </lineage>
</organism>
<dbReference type="PANTHER" id="PTHR43836">
    <property type="entry name" value="CATECHOL O-METHYLTRANSFERASE 1-RELATED"/>
    <property type="match status" value="1"/>
</dbReference>
<protein>
    <submittedName>
        <fullName evidence="1">O-methyltransferase</fullName>
        <ecNumber evidence="1">2.1.1.-</ecNumber>
    </submittedName>
</protein>
<accession>A0ABW2DNG0</accession>
<dbReference type="SUPFAM" id="SSF53335">
    <property type="entry name" value="S-adenosyl-L-methionine-dependent methyltransferases"/>
    <property type="match status" value="1"/>
</dbReference>
<gene>
    <name evidence="1" type="ORF">ACFQHR_17130</name>
</gene>
<evidence type="ECO:0000313" key="2">
    <source>
        <dbReference type="Proteomes" id="UP001596405"/>
    </source>
</evidence>
<dbReference type="RefSeq" id="WP_239693315.1">
    <property type="nucleotide sequence ID" value="NZ_JBHSYQ010000015.1"/>
</dbReference>
<evidence type="ECO:0000313" key="1">
    <source>
        <dbReference type="EMBL" id="MFC6999362.1"/>
    </source>
</evidence>
<sequence>MPPLALFYRYVSFWMRSGNAHGLHSPFVFNLYCFIIHHDGYFPAYDTVEVLRDELLEDKTVLEVTDFGAGSHTGKTKKRKVSDIVRTAAKPPRLGKLLFRLANHFKPATILELGTSLGLTTSYLASARKTAQVYTLEGCPAIAAQARANFEKLRLQNVQLVEGNINTTLPQVLEKVESLDFAFFDGNHRLEPTLRYFEACLTKAHEGSVFIFDDIYWSGEMVEAWQKIKQHPQVLLTVDLFYIGLVFFRTNQPKQHFTLRF</sequence>
<dbReference type="InterPro" id="IPR029063">
    <property type="entry name" value="SAM-dependent_MTases_sf"/>
</dbReference>
<dbReference type="EMBL" id="JBHSYQ010000015">
    <property type="protein sequence ID" value="MFC6999362.1"/>
    <property type="molecule type" value="Genomic_DNA"/>
</dbReference>
<dbReference type="PANTHER" id="PTHR43836:SF2">
    <property type="entry name" value="CATECHOL O-METHYLTRANSFERASE 1-RELATED"/>
    <property type="match status" value="1"/>
</dbReference>
<dbReference type="EC" id="2.1.1.-" evidence="1"/>
<dbReference type="GO" id="GO:0008168">
    <property type="term" value="F:methyltransferase activity"/>
    <property type="evidence" value="ECO:0007669"/>
    <property type="project" value="UniProtKB-KW"/>
</dbReference>
<keyword evidence="1" id="KW-0489">Methyltransferase</keyword>
<proteinExistence type="predicted"/>
<reference evidence="2" key="1">
    <citation type="journal article" date="2019" name="Int. J. Syst. Evol. Microbiol.">
        <title>The Global Catalogue of Microorganisms (GCM) 10K type strain sequencing project: providing services to taxonomists for standard genome sequencing and annotation.</title>
        <authorList>
            <consortium name="The Broad Institute Genomics Platform"/>
            <consortium name="The Broad Institute Genome Sequencing Center for Infectious Disease"/>
            <person name="Wu L."/>
            <person name="Ma J."/>
        </authorList>
    </citation>
    <scope>NUCLEOTIDE SEQUENCE [LARGE SCALE GENOMIC DNA]</scope>
    <source>
        <strain evidence="2">CGMCC 4.7393</strain>
    </source>
</reference>
<name>A0ABW2DNG0_9BACT</name>
<dbReference type="GO" id="GO:0032259">
    <property type="term" value="P:methylation"/>
    <property type="evidence" value="ECO:0007669"/>
    <property type="project" value="UniProtKB-KW"/>
</dbReference>
<dbReference type="Pfam" id="PF13578">
    <property type="entry name" value="Methyltransf_24"/>
    <property type="match status" value="1"/>
</dbReference>
<dbReference type="CDD" id="cd02440">
    <property type="entry name" value="AdoMet_MTases"/>
    <property type="match status" value="1"/>
</dbReference>
<dbReference type="Gene3D" id="3.40.50.150">
    <property type="entry name" value="Vaccinia Virus protein VP39"/>
    <property type="match status" value="1"/>
</dbReference>
<dbReference type="Proteomes" id="UP001596405">
    <property type="component" value="Unassembled WGS sequence"/>
</dbReference>